<dbReference type="Proteomes" id="UP001281147">
    <property type="component" value="Unassembled WGS sequence"/>
</dbReference>
<accession>A0ACC3NQY6</accession>
<protein>
    <submittedName>
        <fullName evidence="1">Uncharacterized protein</fullName>
    </submittedName>
</protein>
<dbReference type="EMBL" id="JAUTXU010000017">
    <property type="protein sequence ID" value="KAK3721557.1"/>
    <property type="molecule type" value="Genomic_DNA"/>
</dbReference>
<evidence type="ECO:0000313" key="1">
    <source>
        <dbReference type="EMBL" id="KAK3721557.1"/>
    </source>
</evidence>
<evidence type="ECO:0000313" key="2">
    <source>
        <dbReference type="Proteomes" id="UP001281147"/>
    </source>
</evidence>
<reference evidence="1" key="1">
    <citation type="submission" date="2023-07" db="EMBL/GenBank/DDBJ databases">
        <title>Black Yeasts Isolated from many extreme environments.</title>
        <authorList>
            <person name="Coleine C."/>
            <person name="Stajich J.E."/>
            <person name="Selbmann L."/>
        </authorList>
    </citation>
    <scope>NUCLEOTIDE SEQUENCE</scope>
    <source>
        <strain evidence="1">CCFEE 5714</strain>
    </source>
</reference>
<name>A0ACC3NQY6_9PEZI</name>
<proteinExistence type="predicted"/>
<comment type="caution">
    <text evidence="1">The sequence shown here is derived from an EMBL/GenBank/DDBJ whole genome shotgun (WGS) entry which is preliminary data.</text>
</comment>
<gene>
    <name evidence="1" type="ORF">LTR37_003113</name>
</gene>
<organism evidence="1 2">
    <name type="scientific">Vermiconidia calcicola</name>
    <dbReference type="NCBI Taxonomy" id="1690605"/>
    <lineage>
        <taxon>Eukaryota</taxon>
        <taxon>Fungi</taxon>
        <taxon>Dikarya</taxon>
        <taxon>Ascomycota</taxon>
        <taxon>Pezizomycotina</taxon>
        <taxon>Dothideomycetes</taxon>
        <taxon>Dothideomycetidae</taxon>
        <taxon>Mycosphaerellales</taxon>
        <taxon>Extremaceae</taxon>
        <taxon>Vermiconidia</taxon>
    </lineage>
</organism>
<sequence>MAKTPKVKKREVSFHSRAARRGATSPPPKDLEVKPPTNETEYKPWLHNAQNAGISKKKKSKPLSRQQRQRQQKGLEHGERNVDRMEKKVADSKTRGRKVQARRTEWEELNDRIVGKENREKEDAKRVKKAKEMEGVEMPDLEQPLPIRVAETVVEGEMDETATDSDVALMDEATQVPAVLGAITAGADDVDEVT</sequence>
<keyword evidence="2" id="KW-1185">Reference proteome</keyword>